<name>A0ABY4PBY9_9LACO</name>
<protein>
    <submittedName>
        <fullName evidence="6">Sugar-binding transcriptional regulator</fullName>
    </submittedName>
</protein>
<reference evidence="6 7" key="1">
    <citation type="journal article" date="2022" name="Int. J. Syst. Evol. Microbiol.">
        <title>Apilactobacillus apisilvae sp. nov., Nicolia spurrieriana gen. nov. sp. nov., Bombilactobacillus folatiphilus sp. nov. and Bombilactobacillus thymidiniphilus sp. nov., four new lactic acid bacterial isolates from stingless bees Tetragonula carbonaria and Austroplebeia australis.</title>
        <authorList>
            <person name="Oliphant S.A."/>
            <person name="Watson-Haigh N.S."/>
            <person name="Sumby K.M."/>
            <person name="Gardner J."/>
            <person name="Groom S."/>
            <person name="Jiranek V."/>
        </authorList>
    </citation>
    <scope>NUCLEOTIDE SEQUENCE [LARGE SCALE GENOMIC DNA]</scope>
    <source>
        <strain evidence="6 7">SG4_A1</strain>
    </source>
</reference>
<dbReference type="PANTHER" id="PTHR34294:SF1">
    <property type="entry name" value="TRANSCRIPTIONAL REGULATOR LSRR"/>
    <property type="match status" value="1"/>
</dbReference>
<dbReference type="InterPro" id="IPR007324">
    <property type="entry name" value="Sugar-bd_dom_put"/>
</dbReference>
<evidence type="ECO:0000259" key="5">
    <source>
        <dbReference type="Pfam" id="PF04198"/>
    </source>
</evidence>
<comment type="similarity">
    <text evidence="1">Belongs to the SorC transcriptional regulatory family.</text>
</comment>
<feature type="domain" description="Sugar-binding" evidence="5">
    <location>
        <begin position="57"/>
        <end position="306"/>
    </location>
</feature>
<dbReference type="RefSeq" id="WP_249512386.1">
    <property type="nucleotide sequence ID" value="NZ_CP093365.1"/>
</dbReference>
<evidence type="ECO:0000256" key="3">
    <source>
        <dbReference type="ARBA" id="ARBA00023125"/>
    </source>
</evidence>
<keyword evidence="3" id="KW-0238">DNA-binding</keyword>
<sequence>MLKNELLANLAKDYYVNRLNLAELAEKYHISRYLVNQALDKARQQGIVTFSIQSPTARNWNLENDLQQLSAIPNIYVLKDSNDAALNMDILTRYAAQKIEEKLQHCHIVGTAWGSTVYNVITKFERRSLPDLQFVQFIGENMKYNSAVGSARMVEYAANQFSSNYSTLSGPLYILNDETRHGMLQEIATQETIKKAQRMEMIFTGIGTLHSVKSIPIWWRNRQQIFAQVDLNQVAGMAYGRPYDINGHFLNPETDKTFGLDLETILQTPTRFGIIDSKFKVEALLGALRGKLFTHIITNESVARRALYELTK</sequence>
<dbReference type="Gene3D" id="1.10.10.10">
    <property type="entry name" value="Winged helix-like DNA-binding domain superfamily/Winged helix DNA-binding domain"/>
    <property type="match status" value="1"/>
</dbReference>
<evidence type="ECO:0000313" key="6">
    <source>
        <dbReference type="EMBL" id="UQS83159.1"/>
    </source>
</evidence>
<accession>A0ABY4PBY9</accession>
<dbReference type="InterPro" id="IPR037171">
    <property type="entry name" value="NagB/RpiA_transferase-like"/>
</dbReference>
<evidence type="ECO:0000313" key="7">
    <source>
        <dbReference type="Proteomes" id="UP000831947"/>
    </source>
</evidence>
<keyword evidence="2" id="KW-0805">Transcription regulation</keyword>
<evidence type="ECO:0000256" key="2">
    <source>
        <dbReference type="ARBA" id="ARBA00023015"/>
    </source>
</evidence>
<organism evidence="6 7">
    <name type="scientific">Bombilactobacillus thymidiniphilus</name>
    <dbReference type="NCBI Taxonomy" id="2923363"/>
    <lineage>
        <taxon>Bacteria</taxon>
        <taxon>Bacillati</taxon>
        <taxon>Bacillota</taxon>
        <taxon>Bacilli</taxon>
        <taxon>Lactobacillales</taxon>
        <taxon>Lactobacillaceae</taxon>
        <taxon>Bombilactobacillus</taxon>
    </lineage>
</organism>
<evidence type="ECO:0000256" key="1">
    <source>
        <dbReference type="ARBA" id="ARBA00010466"/>
    </source>
</evidence>
<dbReference type="InterPro" id="IPR051054">
    <property type="entry name" value="SorC_transcr_regulators"/>
</dbReference>
<keyword evidence="7" id="KW-1185">Reference proteome</keyword>
<dbReference type="Proteomes" id="UP000831947">
    <property type="component" value="Chromosome"/>
</dbReference>
<dbReference type="Pfam" id="PF04198">
    <property type="entry name" value="Sugar-bind"/>
    <property type="match status" value="1"/>
</dbReference>
<dbReference type="Gene3D" id="3.40.50.1360">
    <property type="match status" value="1"/>
</dbReference>
<evidence type="ECO:0000256" key="4">
    <source>
        <dbReference type="ARBA" id="ARBA00023163"/>
    </source>
</evidence>
<dbReference type="EMBL" id="CP093365">
    <property type="protein sequence ID" value="UQS83159.1"/>
    <property type="molecule type" value="Genomic_DNA"/>
</dbReference>
<dbReference type="InterPro" id="IPR036388">
    <property type="entry name" value="WH-like_DNA-bd_sf"/>
</dbReference>
<dbReference type="SUPFAM" id="SSF100950">
    <property type="entry name" value="NagB/RpiA/CoA transferase-like"/>
    <property type="match status" value="1"/>
</dbReference>
<keyword evidence="4" id="KW-0804">Transcription</keyword>
<proteinExistence type="inferred from homology"/>
<gene>
    <name evidence="6" type="ORF">MOO47_05065</name>
</gene>
<dbReference type="PANTHER" id="PTHR34294">
    <property type="entry name" value="TRANSCRIPTIONAL REGULATOR-RELATED"/>
    <property type="match status" value="1"/>
</dbReference>